<dbReference type="AlphaFoldDB" id="A0A0S2KAZ6"/>
<dbReference type="OrthoDB" id="6240846at2"/>
<evidence type="ECO:0000313" key="3">
    <source>
        <dbReference type="Proteomes" id="UP000065641"/>
    </source>
</evidence>
<dbReference type="PROSITE" id="PS50943">
    <property type="entry name" value="HTH_CROC1"/>
    <property type="match status" value="1"/>
</dbReference>
<dbReference type="EMBL" id="CP013189">
    <property type="protein sequence ID" value="ALO45499.1"/>
    <property type="molecule type" value="Genomic_DNA"/>
</dbReference>
<dbReference type="RefSeq" id="WP_058021032.1">
    <property type="nucleotide sequence ID" value="NZ_CP013189.1"/>
</dbReference>
<evidence type="ECO:0000259" key="1">
    <source>
        <dbReference type="PROSITE" id="PS50943"/>
    </source>
</evidence>
<name>A0A0S2KAZ6_9GAMM</name>
<feature type="domain" description="HTH cro/C1-type" evidence="1">
    <location>
        <begin position="33"/>
        <end position="88"/>
    </location>
</feature>
<keyword evidence="3" id="KW-1185">Reference proteome</keyword>
<dbReference type="SMART" id="SM00530">
    <property type="entry name" value="HTH_XRE"/>
    <property type="match status" value="1"/>
</dbReference>
<dbReference type="STRING" id="1249552.PS2015_825"/>
<dbReference type="CDD" id="cd00093">
    <property type="entry name" value="HTH_XRE"/>
    <property type="match status" value="1"/>
</dbReference>
<dbReference type="GO" id="GO:0003677">
    <property type="term" value="F:DNA binding"/>
    <property type="evidence" value="ECO:0007669"/>
    <property type="project" value="InterPro"/>
</dbReference>
<dbReference type="InterPro" id="IPR001387">
    <property type="entry name" value="Cro/C1-type_HTH"/>
</dbReference>
<dbReference type="Pfam" id="PF01381">
    <property type="entry name" value="HTH_3"/>
    <property type="match status" value="1"/>
</dbReference>
<dbReference type="Gene3D" id="1.10.260.40">
    <property type="entry name" value="lambda repressor-like DNA-binding domains"/>
    <property type="match status" value="1"/>
</dbReference>
<accession>A0A0S2KAZ6</accession>
<dbReference type="Proteomes" id="UP000065641">
    <property type="component" value="Chromosome"/>
</dbReference>
<proteinExistence type="predicted"/>
<reference evidence="2 3" key="1">
    <citation type="submission" date="2015-11" db="EMBL/GenBank/DDBJ databases">
        <authorList>
            <person name="Zhang Y."/>
            <person name="Guo Z."/>
        </authorList>
    </citation>
    <scope>NUCLEOTIDE SEQUENCE [LARGE SCALE GENOMIC DNA]</scope>
    <source>
        <strain evidence="2 3">KCTC 32221</strain>
    </source>
</reference>
<evidence type="ECO:0000313" key="2">
    <source>
        <dbReference type="EMBL" id="ALO45499.1"/>
    </source>
</evidence>
<dbReference type="SUPFAM" id="SSF47413">
    <property type="entry name" value="lambda repressor-like DNA-binding domains"/>
    <property type="match status" value="1"/>
</dbReference>
<gene>
    <name evidence="2" type="ORF">PS2015_825</name>
</gene>
<organism evidence="2 3">
    <name type="scientific">Pseudohongiella spirulinae</name>
    <dbReference type="NCBI Taxonomy" id="1249552"/>
    <lineage>
        <taxon>Bacteria</taxon>
        <taxon>Pseudomonadati</taxon>
        <taxon>Pseudomonadota</taxon>
        <taxon>Gammaproteobacteria</taxon>
        <taxon>Pseudomonadales</taxon>
        <taxon>Pseudohongiellaceae</taxon>
        <taxon>Pseudohongiella</taxon>
    </lineage>
</organism>
<protein>
    <submittedName>
        <fullName evidence="2">Putative transcriptional regulator</fullName>
    </submittedName>
</protein>
<dbReference type="InterPro" id="IPR010982">
    <property type="entry name" value="Lambda_DNA-bd_dom_sf"/>
</dbReference>
<dbReference type="KEGG" id="pspi:PS2015_825"/>
<sequence>MKKLDLSATGREDFLREQLLLNLTGTISEGELLKRLRKGLLGMSQSDFCKLAGISRRSLSDIENNRGPSTTATLNAAFGIFGLRLSLLPMNAELTKLVCADFQTLDGLPFHIKRFRQE</sequence>